<organism evidence="1 2">
    <name type="scientific">Arsenophonus apicola</name>
    <dbReference type="NCBI Taxonomy" id="2879119"/>
    <lineage>
        <taxon>Bacteria</taxon>
        <taxon>Pseudomonadati</taxon>
        <taxon>Pseudomonadota</taxon>
        <taxon>Gammaproteobacteria</taxon>
        <taxon>Enterobacterales</taxon>
        <taxon>Morganellaceae</taxon>
        <taxon>Arsenophonus</taxon>
    </lineage>
</organism>
<keyword evidence="2" id="KW-1185">Reference proteome</keyword>
<proteinExistence type="predicted"/>
<dbReference type="RefSeq" id="WP_280937735.1">
    <property type="nucleotide sequence ID" value="NZ_CP123759.1"/>
</dbReference>
<dbReference type="PROSITE" id="PS51257">
    <property type="entry name" value="PROKAR_LIPOPROTEIN"/>
    <property type="match status" value="1"/>
</dbReference>
<dbReference type="Proteomes" id="UP001231859">
    <property type="component" value="Chromosome"/>
</dbReference>
<accession>A0ABY8P0R6</accession>
<sequence length="57" mass="6151">MNKLIVCIFLCVLSGCMEDNHPKRDNSPAKPLDTQTCIDELNAPNSACAHSVAPPLN</sequence>
<reference evidence="1 2" key="1">
    <citation type="submission" date="2023-04" db="EMBL/GenBank/DDBJ databases">
        <title>Genome dynamics across the evolutionary transition to endosymbiosis.</title>
        <authorList>
            <person name="Siozios S."/>
            <person name="Nadal-Jimenez P."/>
            <person name="Azagi T."/>
            <person name="Sprong H."/>
            <person name="Frost C.L."/>
            <person name="Parratt S.R."/>
            <person name="Taylor G."/>
            <person name="Brettell L."/>
            <person name="Lew K.C."/>
            <person name="Croft L."/>
            <person name="King K.C."/>
            <person name="Brockhurst M.A."/>
            <person name="Hypsa V."/>
            <person name="Novakova E."/>
            <person name="Darby A.C."/>
            <person name="Hurst G.D.D."/>
        </authorList>
    </citation>
    <scope>NUCLEOTIDE SEQUENCE [LARGE SCALE GENOMIC DNA]</scope>
    <source>
        <strain evidence="2">aApi_AU</strain>
    </source>
</reference>
<dbReference type="EMBL" id="CP123759">
    <property type="protein sequence ID" value="WGO83065.1"/>
    <property type="molecule type" value="Genomic_DNA"/>
</dbReference>
<name>A0ABY8P0R6_9GAMM</name>
<gene>
    <name evidence="1" type="ORF">QG404_12045</name>
</gene>
<evidence type="ECO:0008006" key="3">
    <source>
        <dbReference type="Google" id="ProtNLM"/>
    </source>
</evidence>
<evidence type="ECO:0000313" key="2">
    <source>
        <dbReference type="Proteomes" id="UP001231859"/>
    </source>
</evidence>
<evidence type="ECO:0000313" key="1">
    <source>
        <dbReference type="EMBL" id="WGO83065.1"/>
    </source>
</evidence>
<protein>
    <recommendedName>
        <fullName evidence="3">Lipoprotein</fullName>
    </recommendedName>
</protein>